<dbReference type="Pfam" id="PF00902">
    <property type="entry name" value="TatC"/>
    <property type="match status" value="1"/>
</dbReference>
<accession>A0A7V1LLN6</accession>
<keyword evidence="3 5" id="KW-1133">Transmembrane helix</keyword>
<proteinExistence type="inferred from homology"/>
<feature type="transmembrane region" description="Helical" evidence="5">
    <location>
        <begin position="20"/>
        <end position="37"/>
    </location>
</feature>
<dbReference type="GO" id="GO:0033281">
    <property type="term" value="C:TAT protein transport complex"/>
    <property type="evidence" value="ECO:0007669"/>
    <property type="project" value="TreeGrafter"/>
</dbReference>
<feature type="transmembrane region" description="Helical" evidence="5">
    <location>
        <begin position="104"/>
        <end position="132"/>
    </location>
</feature>
<dbReference type="AlphaFoldDB" id="A0A7V1LLN6"/>
<feature type="non-terminal residue" evidence="6">
    <location>
        <position position="217"/>
    </location>
</feature>
<feature type="transmembrane region" description="Helical" evidence="5">
    <location>
        <begin position="189"/>
        <end position="206"/>
    </location>
</feature>
<dbReference type="PROSITE" id="PS01218">
    <property type="entry name" value="TATC"/>
    <property type="match status" value="1"/>
</dbReference>
<evidence type="ECO:0000256" key="1">
    <source>
        <dbReference type="ARBA" id="ARBA00004141"/>
    </source>
</evidence>
<evidence type="ECO:0000256" key="4">
    <source>
        <dbReference type="ARBA" id="ARBA00023136"/>
    </source>
</evidence>
<comment type="caution">
    <text evidence="6">The sequence shown here is derived from an EMBL/GenBank/DDBJ whole genome shotgun (WGS) entry which is preliminary data.</text>
</comment>
<dbReference type="PANTHER" id="PTHR30371:SF0">
    <property type="entry name" value="SEC-INDEPENDENT PROTEIN TRANSLOCASE PROTEIN TATC, CHLOROPLASTIC-RELATED"/>
    <property type="match status" value="1"/>
</dbReference>
<name>A0A7V1LLN6_CALAY</name>
<dbReference type="HAMAP" id="MF_00902">
    <property type="entry name" value="TatC"/>
    <property type="match status" value="1"/>
</dbReference>
<dbReference type="EMBL" id="DRLD01000176">
    <property type="protein sequence ID" value="HED10294.1"/>
    <property type="molecule type" value="Genomic_DNA"/>
</dbReference>
<feature type="transmembrane region" description="Helical" evidence="5">
    <location>
        <begin position="152"/>
        <end position="177"/>
    </location>
</feature>
<keyword evidence="2 5" id="KW-0812">Transmembrane</keyword>
<dbReference type="Proteomes" id="UP000886005">
    <property type="component" value="Unassembled WGS sequence"/>
</dbReference>
<sequence length="217" mass="24631">MSRDEMPFLDHLEELRWRLIKALVSVVFFTIIVFYFSDPILDFMLKPALNTQAQVNLQVLKVQAIFIIKLEIALIVGIVFSIPVILYQLWAFVAPGLHKNERQFIWPVIAGAFVSFIGGAAFAYFLIIPYALEFFLGLAPTTVENNIAVDFYFGFLIRIMVVFGIVFQMPVVSVILSKLGLITPKFLRKYRRHAIVIFFVAAAILTPPDPTTQVMLA</sequence>
<dbReference type="GO" id="GO:0009977">
    <property type="term" value="F:proton motive force dependent protein transmembrane transporter activity"/>
    <property type="evidence" value="ECO:0007669"/>
    <property type="project" value="TreeGrafter"/>
</dbReference>
<feature type="transmembrane region" description="Helical" evidence="5">
    <location>
        <begin position="72"/>
        <end position="92"/>
    </location>
</feature>
<dbReference type="GO" id="GO:0065002">
    <property type="term" value="P:intracellular protein transmembrane transport"/>
    <property type="evidence" value="ECO:0007669"/>
    <property type="project" value="TreeGrafter"/>
</dbReference>
<dbReference type="PANTHER" id="PTHR30371">
    <property type="entry name" value="SEC-INDEPENDENT PROTEIN TRANSLOCASE PROTEIN TATC"/>
    <property type="match status" value="1"/>
</dbReference>
<evidence type="ECO:0000313" key="6">
    <source>
        <dbReference type="EMBL" id="HED10294.1"/>
    </source>
</evidence>
<dbReference type="InterPro" id="IPR019820">
    <property type="entry name" value="Sec-indep_translocase_CS"/>
</dbReference>
<dbReference type="PRINTS" id="PR01840">
    <property type="entry name" value="TATCFAMILY"/>
</dbReference>
<comment type="subcellular location">
    <subcellularLocation>
        <location evidence="1">Membrane</location>
        <topology evidence="1">Multi-pass membrane protein</topology>
    </subcellularLocation>
</comment>
<dbReference type="GO" id="GO:0043953">
    <property type="term" value="P:protein transport by the Tat complex"/>
    <property type="evidence" value="ECO:0007669"/>
    <property type="project" value="TreeGrafter"/>
</dbReference>
<dbReference type="InterPro" id="IPR002033">
    <property type="entry name" value="TatC"/>
</dbReference>
<dbReference type="NCBIfam" id="TIGR00945">
    <property type="entry name" value="tatC"/>
    <property type="match status" value="1"/>
</dbReference>
<protein>
    <submittedName>
        <fullName evidence="6">Twin-arginine translocase subunit TatC</fullName>
    </submittedName>
</protein>
<evidence type="ECO:0000256" key="5">
    <source>
        <dbReference type="SAM" id="Phobius"/>
    </source>
</evidence>
<organism evidence="6">
    <name type="scientific">Caldithrix abyssi</name>
    <dbReference type="NCBI Taxonomy" id="187145"/>
    <lineage>
        <taxon>Bacteria</taxon>
        <taxon>Pseudomonadati</taxon>
        <taxon>Calditrichota</taxon>
        <taxon>Calditrichia</taxon>
        <taxon>Calditrichales</taxon>
        <taxon>Calditrichaceae</taxon>
        <taxon>Caldithrix</taxon>
    </lineage>
</organism>
<gene>
    <name evidence="6" type="primary">tatC</name>
    <name evidence="6" type="ORF">ENJ10_06370</name>
</gene>
<keyword evidence="4 5" id="KW-0472">Membrane</keyword>
<reference evidence="6" key="1">
    <citation type="journal article" date="2020" name="mSystems">
        <title>Genome- and Community-Level Interaction Insights into Carbon Utilization and Element Cycling Functions of Hydrothermarchaeota in Hydrothermal Sediment.</title>
        <authorList>
            <person name="Zhou Z."/>
            <person name="Liu Y."/>
            <person name="Xu W."/>
            <person name="Pan J."/>
            <person name="Luo Z.H."/>
            <person name="Li M."/>
        </authorList>
    </citation>
    <scope>NUCLEOTIDE SEQUENCE [LARGE SCALE GENOMIC DNA]</scope>
    <source>
        <strain evidence="6">HyVt-456</strain>
    </source>
</reference>
<evidence type="ECO:0000256" key="2">
    <source>
        <dbReference type="ARBA" id="ARBA00022692"/>
    </source>
</evidence>
<evidence type="ECO:0000256" key="3">
    <source>
        <dbReference type="ARBA" id="ARBA00022989"/>
    </source>
</evidence>